<dbReference type="Proteomes" id="UP001432027">
    <property type="component" value="Unassembled WGS sequence"/>
</dbReference>
<feature type="non-terminal residue" evidence="2">
    <location>
        <position position="1"/>
    </location>
</feature>
<accession>A0AAV5TSU1</accession>
<feature type="compositionally biased region" description="Basic and acidic residues" evidence="1">
    <location>
        <begin position="176"/>
        <end position="185"/>
    </location>
</feature>
<feature type="compositionally biased region" description="Polar residues" evidence="1">
    <location>
        <begin position="187"/>
        <end position="196"/>
    </location>
</feature>
<evidence type="ECO:0000256" key="1">
    <source>
        <dbReference type="SAM" id="MobiDB-lite"/>
    </source>
</evidence>
<keyword evidence="3" id="KW-1185">Reference proteome</keyword>
<evidence type="ECO:0000313" key="3">
    <source>
        <dbReference type="Proteomes" id="UP001432027"/>
    </source>
</evidence>
<comment type="caution">
    <text evidence="2">The sequence shown here is derived from an EMBL/GenBank/DDBJ whole genome shotgun (WGS) entry which is preliminary data.</text>
</comment>
<feature type="region of interest" description="Disordered" evidence="1">
    <location>
        <begin position="176"/>
        <end position="201"/>
    </location>
</feature>
<evidence type="ECO:0000313" key="2">
    <source>
        <dbReference type="EMBL" id="GMS97059.1"/>
    </source>
</evidence>
<protein>
    <submittedName>
        <fullName evidence="2">Uncharacterized protein</fullName>
    </submittedName>
</protein>
<feature type="region of interest" description="Disordered" evidence="1">
    <location>
        <begin position="1"/>
        <end position="26"/>
    </location>
</feature>
<organism evidence="2 3">
    <name type="scientific">Pristionchus entomophagus</name>
    <dbReference type="NCBI Taxonomy" id="358040"/>
    <lineage>
        <taxon>Eukaryota</taxon>
        <taxon>Metazoa</taxon>
        <taxon>Ecdysozoa</taxon>
        <taxon>Nematoda</taxon>
        <taxon>Chromadorea</taxon>
        <taxon>Rhabditida</taxon>
        <taxon>Rhabditina</taxon>
        <taxon>Diplogasteromorpha</taxon>
        <taxon>Diplogasteroidea</taxon>
        <taxon>Neodiplogasteridae</taxon>
        <taxon>Pristionchus</taxon>
    </lineage>
</organism>
<reference evidence="2" key="1">
    <citation type="submission" date="2023-10" db="EMBL/GenBank/DDBJ databases">
        <title>Genome assembly of Pristionchus species.</title>
        <authorList>
            <person name="Yoshida K."/>
            <person name="Sommer R.J."/>
        </authorList>
    </citation>
    <scope>NUCLEOTIDE SEQUENCE</scope>
    <source>
        <strain evidence="2">RS0144</strain>
    </source>
</reference>
<gene>
    <name evidence="2" type="ORF">PENTCL1PPCAC_19234</name>
</gene>
<proteinExistence type="predicted"/>
<dbReference type="AlphaFoldDB" id="A0AAV5TSU1"/>
<name>A0AAV5TSU1_9BILA</name>
<dbReference type="EMBL" id="BTSX01000004">
    <property type="protein sequence ID" value="GMS97059.1"/>
    <property type="molecule type" value="Genomic_DNA"/>
</dbReference>
<sequence>GRSACHRKERRQEEDTESWMMESRRRSEEEQMETEMYQHLEILSHVALAAANREMRLLRERFAALGPPKSKTEAAMRGVNMALCMSMPVILENTVDPELNIRITPESMDAKYRLHRMTLAFEQKDHTLDSIEDEVRAAARKLLEIFQVCGVSSAKYSSILKAMERRIEEIKIEKDQEKEMKKEDQENMSASTTTNDDFGVERVPSQEPLRCYIPTEKDYQMISAYTTTNDDFGEERVPPQEPLMCYCHSRMAQLFHFHGRSSK</sequence>